<protein>
    <recommendedName>
        <fullName evidence="3">Retrotransposon gag domain-containing protein</fullName>
    </recommendedName>
</protein>
<organism evidence="1 2">
    <name type="scientific">Mucuna pruriens</name>
    <name type="common">Velvet bean</name>
    <name type="synonym">Dolichos pruriens</name>
    <dbReference type="NCBI Taxonomy" id="157652"/>
    <lineage>
        <taxon>Eukaryota</taxon>
        <taxon>Viridiplantae</taxon>
        <taxon>Streptophyta</taxon>
        <taxon>Embryophyta</taxon>
        <taxon>Tracheophyta</taxon>
        <taxon>Spermatophyta</taxon>
        <taxon>Magnoliopsida</taxon>
        <taxon>eudicotyledons</taxon>
        <taxon>Gunneridae</taxon>
        <taxon>Pentapetalae</taxon>
        <taxon>rosids</taxon>
        <taxon>fabids</taxon>
        <taxon>Fabales</taxon>
        <taxon>Fabaceae</taxon>
        <taxon>Papilionoideae</taxon>
        <taxon>50 kb inversion clade</taxon>
        <taxon>NPAAA clade</taxon>
        <taxon>indigoferoid/millettioid clade</taxon>
        <taxon>Phaseoleae</taxon>
        <taxon>Mucuna</taxon>
    </lineage>
</organism>
<comment type="caution">
    <text evidence="1">The sequence shown here is derived from an EMBL/GenBank/DDBJ whole genome shotgun (WGS) entry which is preliminary data.</text>
</comment>
<accession>A0A371H861</accession>
<name>A0A371H861_MUCPR</name>
<dbReference type="OrthoDB" id="1689420at2759"/>
<gene>
    <name evidence="1" type="ORF">CR513_18121</name>
</gene>
<keyword evidence="2" id="KW-1185">Reference proteome</keyword>
<dbReference type="EMBL" id="QJKJ01003343">
    <property type="protein sequence ID" value="RDX98906.1"/>
    <property type="molecule type" value="Genomic_DNA"/>
</dbReference>
<feature type="non-terminal residue" evidence="1">
    <location>
        <position position="1"/>
    </location>
</feature>
<dbReference type="AlphaFoldDB" id="A0A371H861"/>
<dbReference type="Proteomes" id="UP000257109">
    <property type="component" value="Unassembled WGS sequence"/>
</dbReference>
<proteinExistence type="predicted"/>
<dbReference type="PANTHER" id="PTHR32108:SF9">
    <property type="entry name" value="REVERSE TRANSCRIPTASE RNASE H-LIKE DOMAIN-CONTAINING PROTEIN"/>
    <property type="match status" value="1"/>
</dbReference>
<evidence type="ECO:0000313" key="2">
    <source>
        <dbReference type="Proteomes" id="UP000257109"/>
    </source>
</evidence>
<evidence type="ECO:0008006" key="3">
    <source>
        <dbReference type="Google" id="ProtNLM"/>
    </source>
</evidence>
<evidence type="ECO:0000313" key="1">
    <source>
        <dbReference type="EMBL" id="RDX98906.1"/>
    </source>
</evidence>
<reference evidence="1" key="1">
    <citation type="submission" date="2018-05" db="EMBL/GenBank/DDBJ databases">
        <title>Draft genome of Mucuna pruriens seed.</title>
        <authorList>
            <person name="Nnadi N.E."/>
            <person name="Vos R."/>
            <person name="Hasami M.H."/>
            <person name="Devisetty U.K."/>
            <person name="Aguiy J.C."/>
        </authorList>
    </citation>
    <scope>NUCLEOTIDE SEQUENCE [LARGE SCALE GENOMIC DNA]</scope>
    <source>
        <strain evidence="1">JCA_2017</strain>
    </source>
</reference>
<sequence>MVKKEQEGFKEYTQRWHKLAPQVQPPITKREMVTMFIDTLPSPYYDRVVGNVASNIADLVVVGERIDTNFTKKLALEKKKGETNVVLVEPVFPQEKVNTSLYSTWIQVGSRSAAMPLAPYILPFQPRADVGAATRTRLAQQGMRKPHRVLAPIPMTYIELLPLLLEQKLVEVVPLKPLEPPYPRSYDPNAKCDYHGGAIRHTTERCWSLKHKVQDLLNGGLLGFEDKGPNVHSNPLPTHGGMVINAISHENRERVKCLNRTLKELATPDVVYQPWCIQYPQLEPAQTYELKSGLIHLLPKFHGLAGEDPHRHLKEFHMGIPEDYIKMKTFPFSLDRAAKDWLYLQLALFNTWGDMKHIFLEKFFPASKTTSI</sequence>
<dbReference type="PANTHER" id="PTHR32108">
    <property type="entry name" value="DNA-DIRECTED RNA POLYMERASE SUBUNIT ALPHA"/>
    <property type="match status" value="1"/>
</dbReference>